<gene>
    <name evidence="1" type="ORF">UQ64_15995</name>
</gene>
<dbReference type="RefSeq" id="WP_060623852.1">
    <property type="nucleotide sequence ID" value="NZ_LCZJ02000020.1"/>
</dbReference>
<dbReference type="AlphaFoldDB" id="A0A0W1AYQ1"/>
<proteinExistence type="predicted"/>
<dbReference type="Proteomes" id="UP000054709">
    <property type="component" value="Unassembled WGS sequence"/>
</dbReference>
<dbReference type="EMBL" id="LCZJ02000020">
    <property type="protein sequence ID" value="KTD86355.1"/>
    <property type="molecule type" value="Genomic_DNA"/>
</dbReference>
<protein>
    <recommendedName>
        <fullName evidence="3">Glycosyl transferase</fullName>
    </recommendedName>
</protein>
<reference evidence="1 2" key="1">
    <citation type="journal article" date="2015" name="Int. Biodeterior. Biodegradation">
        <title>Physiological and genetic screening methods for the isolation of methyl tert-butyl ether-degrading bacteria for bioremediation purposes.</title>
        <authorList>
            <person name="Guisado I.M."/>
            <person name="Purswani J."/>
            <person name="Gonzalez Lopez J."/>
            <person name="Pozo C."/>
        </authorList>
    </citation>
    <scope>NUCLEOTIDE SEQUENCE [LARGE SCALE GENOMIC DNA]</scope>
    <source>
        <strain evidence="1 2">SH7</strain>
    </source>
</reference>
<evidence type="ECO:0000313" key="2">
    <source>
        <dbReference type="Proteomes" id="UP000054709"/>
    </source>
</evidence>
<name>A0A0W1AYQ1_9BACL</name>
<accession>A0A0W1AYQ1</accession>
<organism evidence="1 2">
    <name type="scientific">Paenibacillus etheri</name>
    <dbReference type="NCBI Taxonomy" id="1306852"/>
    <lineage>
        <taxon>Bacteria</taxon>
        <taxon>Bacillati</taxon>
        <taxon>Bacillota</taxon>
        <taxon>Bacilli</taxon>
        <taxon>Bacillales</taxon>
        <taxon>Paenibacillaceae</taxon>
        <taxon>Paenibacillus</taxon>
    </lineage>
</organism>
<keyword evidence="2" id="KW-1185">Reference proteome</keyword>
<evidence type="ECO:0008006" key="3">
    <source>
        <dbReference type="Google" id="ProtNLM"/>
    </source>
</evidence>
<dbReference type="InterPro" id="IPR045499">
    <property type="entry name" value="DUF6492"/>
</dbReference>
<evidence type="ECO:0000313" key="1">
    <source>
        <dbReference type="EMBL" id="KTD86355.1"/>
    </source>
</evidence>
<dbReference type="OrthoDB" id="5323158at2"/>
<comment type="caution">
    <text evidence="1">The sequence shown here is derived from an EMBL/GenBank/DDBJ whole genome shotgun (WGS) entry which is preliminary data.</text>
</comment>
<dbReference type="Pfam" id="PF20102">
    <property type="entry name" value="DUF6492"/>
    <property type="match status" value="1"/>
</dbReference>
<sequence length="278" mass="32224">MPSPIKVRIRHAATIDVLIPAIEKDLATLPHVIDAVRTHVKHPIGRILIVAPKKTRILDFCRKKGCTFVDENTVLPITKKDIHYRSRKWERSGWLFQQLLKLNGDKLCTADYFLVIDADTVLIAPHRFREKGKTIFYSRNWSQPQYFVTYKKLMGRKAASGSSFVTHYMLFERSQLTQMKREIEVKHQKPWYSAILHSMNRTKQFAFSEFETYGNYLYSKDRGGMKIQKARNKGLHMNAGQLSKQKLNALAEKYRSLSFHKRKGYVRTASSKSSAGGR</sequence>